<dbReference type="InterPro" id="IPR010559">
    <property type="entry name" value="Sig_transdc_His_kin_internal"/>
</dbReference>
<reference evidence="4" key="1">
    <citation type="submission" date="2019-05" db="EMBL/GenBank/DDBJ databases">
        <title>Flavobacterium profundi sp. nov., isolated from a deep-sea seamount.</title>
        <authorList>
            <person name="Zhang D.-C."/>
        </authorList>
    </citation>
    <scope>NUCLEOTIDE SEQUENCE [LARGE SCALE GENOMIC DNA]</scope>
    <source>
        <strain evidence="4">TP390</strain>
    </source>
</reference>
<dbReference type="AlphaFoldDB" id="A0A6I4IKR5"/>
<keyword evidence="1" id="KW-0472">Membrane</keyword>
<dbReference type="OrthoDB" id="9809908at2"/>
<name>A0A6I4IKR5_9FLAO</name>
<comment type="caution">
    <text evidence="3">The sequence shown here is derived from an EMBL/GenBank/DDBJ whole genome shotgun (WGS) entry which is preliminary data.</text>
</comment>
<keyword evidence="3" id="KW-0418">Kinase</keyword>
<proteinExistence type="predicted"/>
<evidence type="ECO:0000256" key="1">
    <source>
        <dbReference type="SAM" id="Phobius"/>
    </source>
</evidence>
<evidence type="ECO:0000259" key="2">
    <source>
        <dbReference type="Pfam" id="PF06580"/>
    </source>
</evidence>
<dbReference type="Proteomes" id="UP000431264">
    <property type="component" value="Unassembled WGS sequence"/>
</dbReference>
<dbReference type="GO" id="GO:0016020">
    <property type="term" value="C:membrane"/>
    <property type="evidence" value="ECO:0007669"/>
    <property type="project" value="InterPro"/>
</dbReference>
<keyword evidence="1" id="KW-0812">Transmembrane</keyword>
<dbReference type="Gene3D" id="3.30.565.10">
    <property type="entry name" value="Histidine kinase-like ATPase, C-terminal domain"/>
    <property type="match status" value="1"/>
</dbReference>
<dbReference type="Pfam" id="PF06580">
    <property type="entry name" value="His_kinase"/>
    <property type="match status" value="1"/>
</dbReference>
<keyword evidence="4" id="KW-1185">Reference proteome</keyword>
<sequence length="349" mass="40970">MFSNWFQTTKSLLLHCFFWIGVWFFFVYFFSYNSNDTLYITWFSSLLLPITLLTTYITIYVLIPKYLLTKKYAQLLLYSFYTLAMSVYLITLAIYGSFIFITKLDIAKVPPMGRNFIFILILVYLIVAVISFVYILNHNFNVQSQFKALENKILETNLQIKQQELNYLKKQIHPHFLFNTLNTIYGLSLKKSEYTPDVILKLSNLLDYILYQVQKPKVVLSEEVAHIHEYIDLEKIRFQERLKIDFTTAIENDALLIPPMLFLPFIENAFKHGNIINHFLTVSIRLQATKDQLNFYCSNSAYLKEQESSTGIGLENIKKRLALLYPEKYNLNITTTTDSFAVALEIKLK</sequence>
<dbReference type="GO" id="GO:0000155">
    <property type="term" value="F:phosphorelay sensor kinase activity"/>
    <property type="evidence" value="ECO:0007669"/>
    <property type="project" value="InterPro"/>
</dbReference>
<gene>
    <name evidence="3" type="ORF">GOQ30_05575</name>
</gene>
<organism evidence="3 4">
    <name type="scientific">Flavobacterium profundi</name>
    <dbReference type="NCBI Taxonomy" id="1774945"/>
    <lineage>
        <taxon>Bacteria</taxon>
        <taxon>Pseudomonadati</taxon>
        <taxon>Bacteroidota</taxon>
        <taxon>Flavobacteriia</taxon>
        <taxon>Flavobacteriales</taxon>
        <taxon>Flavobacteriaceae</taxon>
        <taxon>Flavobacterium</taxon>
    </lineage>
</organism>
<evidence type="ECO:0000313" key="4">
    <source>
        <dbReference type="Proteomes" id="UP000431264"/>
    </source>
</evidence>
<dbReference type="InterPro" id="IPR050640">
    <property type="entry name" value="Bact_2-comp_sensor_kinase"/>
</dbReference>
<keyword evidence="1" id="KW-1133">Transmembrane helix</keyword>
<protein>
    <submittedName>
        <fullName evidence="3">Histidine kinase</fullName>
    </submittedName>
</protein>
<feature type="transmembrane region" description="Helical" evidence="1">
    <location>
        <begin position="116"/>
        <end position="137"/>
    </location>
</feature>
<dbReference type="EMBL" id="WQLW01000003">
    <property type="protein sequence ID" value="MVO08632.1"/>
    <property type="molecule type" value="Genomic_DNA"/>
</dbReference>
<feature type="transmembrane region" description="Helical" evidence="1">
    <location>
        <begin position="12"/>
        <end position="30"/>
    </location>
</feature>
<keyword evidence="3" id="KW-0808">Transferase</keyword>
<dbReference type="RefSeq" id="WP_140997028.1">
    <property type="nucleotide sequence ID" value="NZ_VDCZ01000003.1"/>
</dbReference>
<accession>A0A6I4IKR5</accession>
<feature type="domain" description="Signal transduction histidine kinase internal region" evidence="2">
    <location>
        <begin position="164"/>
        <end position="242"/>
    </location>
</feature>
<evidence type="ECO:0000313" key="3">
    <source>
        <dbReference type="EMBL" id="MVO08632.1"/>
    </source>
</evidence>
<dbReference type="InterPro" id="IPR036890">
    <property type="entry name" value="HATPase_C_sf"/>
</dbReference>
<feature type="transmembrane region" description="Helical" evidence="1">
    <location>
        <begin position="75"/>
        <end position="101"/>
    </location>
</feature>
<dbReference type="PANTHER" id="PTHR34220:SF7">
    <property type="entry name" value="SENSOR HISTIDINE KINASE YPDA"/>
    <property type="match status" value="1"/>
</dbReference>
<feature type="transmembrane region" description="Helical" evidence="1">
    <location>
        <begin position="42"/>
        <end position="63"/>
    </location>
</feature>
<dbReference type="PANTHER" id="PTHR34220">
    <property type="entry name" value="SENSOR HISTIDINE KINASE YPDA"/>
    <property type="match status" value="1"/>
</dbReference>